<keyword evidence="3" id="KW-1185">Reference proteome</keyword>
<feature type="chain" id="PRO_5038077219" description="Lipoprotein" evidence="1">
    <location>
        <begin position="23"/>
        <end position="112"/>
    </location>
</feature>
<keyword evidence="1" id="KW-0732">Signal</keyword>
<sequence length="112" mass="12323">MRTMAIKKSCLLLLGISSPVLAATDCPEQFHQLPLAENASYCHLFDDTLPATLSYFSALTPAQTLAFYQNRLSDASTSQSKDRQVLEDKQGRWVVVISADGQGSQVDMLVKE</sequence>
<reference evidence="2" key="1">
    <citation type="journal article" date="2014" name="Int. J. Syst. Evol. Microbiol.">
        <title>Complete genome sequence of Corynebacterium casei LMG S-19264T (=DSM 44701T), isolated from a smear-ripened cheese.</title>
        <authorList>
            <consortium name="US DOE Joint Genome Institute (JGI-PGF)"/>
            <person name="Walter F."/>
            <person name="Albersmeier A."/>
            <person name="Kalinowski J."/>
            <person name="Ruckert C."/>
        </authorList>
    </citation>
    <scope>NUCLEOTIDE SEQUENCE</scope>
    <source>
        <strain evidence="2">CGMCC 1.7086</strain>
    </source>
</reference>
<evidence type="ECO:0008006" key="4">
    <source>
        <dbReference type="Google" id="ProtNLM"/>
    </source>
</evidence>
<evidence type="ECO:0000313" key="2">
    <source>
        <dbReference type="EMBL" id="GGO69057.1"/>
    </source>
</evidence>
<name>A0A917YZW1_9ALTE</name>
<protein>
    <recommendedName>
        <fullName evidence="4">Lipoprotein</fullName>
    </recommendedName>
</protein>
<feature type="signal peptide" evidence="1">
    <location>
        <begin position="1"/>
        <end position="22"/>
    </location>
</feature>
<reference evidence="2" key="2">
    <citation type="submission" date="2020-09" db="EMBL/GenBank/DDBJ databases">
        <authorList>
            <person name="Sun Q."/>
            <person name="Zhou Y."/>
        </authorList>
    </citation>
    <scope>NUCLEOTIDE SEQUENCE</scope>
    <source>
        <strain evidence="2">CGMCC 1.7086</strain>
    </source>
</reference>
<organism evidence="2 3">
    <name type="scientific">Bowmanella pacifica</name>
    <dbReference type="NCBI Taxonomy" id="502051"/>
    <lineage>
        <taxon>Bacteria</taxon>
        <taxon>Pseudomonadati</taxon>
        <taxon>Pseudomonadota</taxon>
        <taxon>Gammaproteobacteria</taxon>
        <taxon>Alteromonadales</taxon>
        <taxon>Alteromonadaceae</taxon>
        <taxon>Bowmanella</taxon>
    </lineage>
</organism>
<dbReference type="Proteomes" id="UP000606935">
    <property type="component" value="Unassembled WGS sequence"/>
</dbReference>
<comment type="caution">
    <text evidence="2">The sequence shown here is derived from an EMBL/GenBank/DDBJ whole genome shotgun (WGS) entry which is preliminary data.</text>
</comment>
<dbReference type="EMBL" id="BMLS01000002">
    <property type="protein sequence ID" value="GGO69057.1"/>
    <property type="molecule type" value="Genomic_DNA"/>
</dbReference>
<dbReference type="AlphaFoldDB" id="A0A917YZW1"/>
<accession>A0A917YZW1</accession>
<gene>
    <name evidence="2" type="ORF">GCM10010982_19440</name>
</gene>
<proteinExistence type="predicted"/>
<evidence type="ECO:0000313" key="3">
    <source>
        <dbReference type="Proteomes" id="UP000606935"/>
    </source>
</evidence>
<evidence type="ECO:0000256" key="1">
    <source>
        <dbReference type="SAM" id="SignalP"/>
    </source>
</evidence>